<proteinExistence type="predicted"/>
<organism evidence="1 2">
    <name type="scientific">Pontibacter oryzae</name>
    <dbReference type="NCBI Taxonomy" id="2304593"/>
    <lineage>
        <taxon>Bacteria</taxon>
        <taxon>Pseudomonadati</taxon>
        <taxon>Bacteroidota</taxon>
        <taxon>Cytophagia</taxon>
        <taxon>Cytophagales</taxon>
        <taxon>Hymenobacteraceae</taxon>
        <taxon>Pontibacter</taxon>
    </lineage>
</organism>
<dbReference type="EMBL" id="QWGE01000004">
    <property type="protein sequence ID" value="RIJ36884.1"/>
    <property type="molecule type" value="Genomic_DNA"/>
</dbReference>
<gene>
    <name evidence="1" type="ORF">D1627_13740</name>
</gene>
<keyword evidence="2" id="KW-1185">Reference proteome</keyword>
<evidence type="ECO:0000313" key="2">
    <source>
        <dbReference type="Proteomes" id="UP000266005"/>
    </source>
</evidence>
<comment type="caution">
    <text evidence="1">The sequence shown here is derived from an EMBL/GenBank/DDBJ whole genome shotgun (WGS) entry which is preliminary data.</text>
</comment>
<accession>A0A399S2F8</accession>
<dbReference type="AlphaFoldDB" id="A0A399S2F8"/>
<evidence type="ECO:0000313" key="1">
    <source>
        <dbReference type="EMBL" id="RIJ36884.1"/>
    </source>
</evidence>
<reference evidence="2" key="1">
    <citation type="submission" date="2018-08" db="EMBL/GenBank/DDBJ databases">
        <title>Mucilaginibacter sp. MYSH2.</title>
        <authorList>
            <person name="Seo T."/>
        </authorList>
    </citation>
    <scope>NUCLEOTIDE SEQUENCE [LARGE SCALE GENOMIC DNA]</scope>
    <source>
        <strain evidence="2">KIRAN</strain>
    </source>
</reference>
<protein>
    <submittedName>
        <fullName evidence="1">Uncharacterized protein</fullName>
    </submittedName>
</protein>
<dbReference type="Proteomes" id="UP000266005">
    <property type="component" value="Unassembled WGS sequence"/>
</dbReference>
<sequence>MLELSELPVLELLFLLEDEVVSSVDLADFLDEEPAFTFVVDDFDVEPVVLLPLEVLLFGVVPDEVEEDELLGLVELLLLLSVPILVLPDILLDEDDVGLVLLDELLDRLDDCPWF</sequence>
<name>A0A399S2F8_9BACT</name>